<protein>
    <recommendedName>
        <fullName evidence="3">EGF-like domain-containing protein</fullName>
    </recommendedName>
</protein>
<name>A0A6G0Q0X1_9STRA</name>
<organism evidence="1 2">
    <name type="scientific">Phytophthora fragariae</name>
    <dbReference type="NCBI Taxonomy" id="53985"/>
    <lineage>
        <taxon>Eukaryota</taxon>
        <taxon>Sar</taxon>
        <taxon>Stramenopiles</taxon>
        <taxon>Oomycota</taxon>
        <taxon>Peronosporomycetes</taxon>
        <taxon>Peronosporales</taxon>
        <taxon>Peronosporaceae</taxon>
        <taxon>Phytophthora</taxon>
    </lineage>
</organism>
<accession>A0A6G0Q0X1</accession>
<comment type="caution">
    <text evidence="1">The sequence shown here is derived from an EMBL/GenBank/DDBJ whole genome shotgun (WGS) entry which is preliminary data.</text>
</comment>
<dbReference type="AlphaFoldDB" id="A0A6G0Q0X1"/>
<reference evidence="1 2" key="1">
    <citation type="submission" date="2018-09" db="EMBL/GenBank/DDBJ databases">
        <title>Genomic investigation of the strawberry pathogen Phytophthora fragariae indicates pathogenicity is determined by transcriptional variation in three key races.</title>
        <authorList>
            <person name="Adams T.M."/>
            <person name="Armitage A.D."/>
            <person name="Sobczyk M.K."/>
            <person name="Bates H.J."/>
            <person name="Dunwell J.M."/>
            <person name="Nellist C.F."/>
            <person name="Harrison R.J."/>
        </authorList>
    </citation>
    <scope>NUCLEOTIDE SEQUENCE [LARGE SCALE GENOMIC DNA]</scope>
    <source>
        <strain evidence="1 2">NOV-77</strain>
    </source>
</reference>
<sequence>CDAGFGGVACERLQICRSNCNGHGKCMSMRAMAAAKNDFNLLYSATYDTPWDGSVRTETTPCPLARLTRCSRSPASARAARGRSR</sequence>
<evidence type="ECO:0000313" key="2">
    <source>
        <dbReference type="Proteomes" id="UP000486351"/>
    </source>
</evidence>
<dbReference type="EMBL" id="QXFY01008218">
    <property type="protein sequence ID" value="KAE9264587.1"/>
    <property type="molecule type" value="Genomic_DNA"/>
</dbReference>
<evidence type="ECO:0008006" key="3">
    <source>
        <dbReference type="Google" id="ProtNLM"/>
    </source>
</evidence>
<gene>
    <name evidence="1" type="ORF">PF008_g32081</name>
</gene>
<dbReference type="Proteomes" id="UP000486351">
    <property type="component" value="Unassembled WGS sequence"/>
</dbReference>
<evidence type="ECO:0000313" key="1">
    <source>
        <dbReference type="EMBL" id="KAE9264587.1"/>
    </source>
</evidence>
<feature type="non-terminal residue" evidence="1">
    <location>
        <position position="1"/>
    </location>
</feature>
<proteinExistence type="predicted"/>